<dbReference type="EMBL" id="JABKKF010000013">
    <property type="protein sequence ID" value="NPD92943.1"/>
    <property type="molecule type" value="Genomic_DNA"/>
</dbReference>
<feature type="signal peptide" evidence="1">
    <location>
        <begin position="1"/>
        <end position="17"/>
    </location>
</feature>
<evidence type="ECO:0000313" key="2">
    <source>
        <dbReference type="EMBL" id="NPD92943.1"/>
    </source>
</evidence>
<evidence type="ECO:0008006" key="4">
    <source>
        <dbReference type="Google" id="ProtNLM"/>
    </source>
</evidence>
<comment type="caution">
    <text evidence="2">The sequence shown here is derived from an EMBL/GenBank/DDBJ whole genome shotgun (WGS) entry which is preliminary data.</text>
</comment>
<keyword evidence="3" id="KW-1185">Reference proteome</keyword>
<dbReference type="PROSITE" id="PS51257">
    <property type="entry name" value="PROKAR_LIPOPROTEIN"/>
    <property type="match status" value="1"/>
</dbReference>
<keyword evidence="1" id="KW-0732">Signal</keyword>
<name>A0ABX2AP08_9BACT</name>
<dbReference type="Proteomes" id="UP000714420">
    <property type="component" value="Unassembled WGS sequence"/>
</dbReference>
<gene>
    <name evidence="2" type="ORF">HPS56_11450</name>
</gene>
<accession>A0ABX2AP08</accession>
<evidence type="ECO:0000256" key="1">
    <source>
        <dbReference type="SAM" id="SignalP"/>
    </source>
</evidence>
<protein>
    <recommendedName>
        <fullName evidence="4">Lipoprotein</fullName>
    </recommendedName>
</protein>
<organism evidence="2 3">
    <name type="scientific">Xylanibacter muris</name>
    <dbReference type="NCBI Taxonomy" id="2736290"/>
    <lineage>
        <taxon>Bacteria</taxon>
        <taxon>Pseudomonadati</taxon>
        <taxon>Bacteroidota</taxon>
        <taxon>Bacteroidia</taxon>
        <taxon>Bacteroidales</taxon>
        <taxon>Prevotellaceae</taxon>
        <taxon>Xylanibacter</taxon>
    </lineage>
</organism>
<dbReference type="RefSeq" id="WP_172276665.1">
    <property type="nucleotide sequence ID" value="NZ_CASGMU010000017.1"/>
</dbReference>
<feature type="chain" id="PRO_5046129001" description="Lipoprotein" evidence="1">
    <location>
        <begin position="18"/>
        <end position="358"/>
    </location>
</feature>
<sequence length="358" mass="39673">MKRVKELCKAFVFSVMAVPMLTSCVDNDGSGNAGFSHVIGSDVFANTHSSEYMFYSMGNWNMNIISGNEFAELRKTSGSGYVLNTVPVVFKENLTGSRRFVSFHVQDVAEKKAYMEFSVSQYATRGDGSFGNAPLATKIEGSDGSVVNMGYDDYKRPTYVKITKDNNVLHDIVFRYPTDTTMTAHSEGSILRGRVNTGYQPSMLVSDNDTVGYESNGAGLGFAYNLEYHKKGGEIQRAAILLKEYPETPDSEIKFDSLKYQHRGTDGTFLEKLKIEMSVNSNRHQSVDANQLLFGVEHCNPYALVALFRSARCSNVFAVAKSANGNYTVETELNGDKSVKAMTVTDKQGKKITYTFTY</sequence>
<evidence type="ECO:0000313" key="3">
    <source>
        <dbReference type="Proteomes" id="UP000714420"/>
    </source>
</evidence>
<reference evidence="2 3" key="1">
    <citation type="submission" date="2020-05" db="EMBL/GenBank/DDBJ databases">
        <title>Distinct polysaccharide utilization as determinants for interspecies competition between intestinal Prevotella spp.</title>
        <authorList>
            <person name="Galvez E.J.C."/>
            <person name="Iljazovic A."/>
            <person name="Strowig T."/>
        </authorList>
    </citation>
    <scope>NUCLEOTIDE SEQUENCE [LARGE SCALE GENOMIC DNA]</scope>
    <source>
        <strain evidence="2 3">PMUR</strain>
    </source>
</reference>
<proteinExistence type="predicted"/>